<accession>A0A0C2RHZ9</accession>
<sequence length="46" mass="5641">MSESITKVYKILLLSKSRQWRHFHRRFIDQFLYLHVIGSFFLKNGV</sequence>
<keyword evidence="2" id="KW-1185">Reference proteome</keyword>
<gene>
    <name evidence="1" type="ORF">KP78_12630</name>
</gene>
<dbReference type="Proteomes" id="UP000031938">
    <property type="component" value="Unassembled WGS sequence"/>
</dbReference>
<organism evidence="1 2">
    <name type="scientific">Jeotgalibacillus soli</name>
    <dbReference type="NCBI Taxonomy" id="889306"/>
    <lineage>
        <taxon>Bacteria</taxon>
        <taxon>Bacillati</taxon>
        <taxon>Bacillota</taxon>
        <taxon>Bacilli</taxon>
        <taxon>Bacillales</taxon>
        <taxon>Caryophanaceae</taxon>
        <taxon>Jeotgalibacillus</taxon>
    </lineage>
</organism>
<evidence type="ECO:0000313" key="1">
    <source>
        <dbReference type="EMBL" id="KIL49795.1"/>
    </source>
</evidence>
<dbReference type="STRING" id="889306.KP78_12630"/>
<evidence type="ECO:0000313" key="2">
    <source>
        <dbReference type="Proteomes" id="UP000031938"/>
    </source>
</evidence>
<comment type="caution">
    <text evidence="1">The sequence shown here is derived from an EMBL/GenBank/DDBJ whole genome shotgun (WGS) entry which is preliminary data.</text>
</comment>
<protein>
    <submittedName>
        <fullName evidence="1">Uncharacterized protein</fullName>
    </submittedName>
</protein>
<proteinExistence type="predicted"/>
<dbReference type="AlphaFoldDB" id="A0A0C2RHZ9"/>
<name>A0A0C2RHZ9_9BACL</name>
<dbReference type="PATRIC" id="fig|889306.3.peg.1273"/>
<dbReference type="EMBL" id="JXRP01000009">
    <property type="protein sequence ID" value="KIL49795.1"/>
    <property type="molecule type" value="Genomic_DNA"/>
</dbReference>
<reference evidence="1 2" key="1">
    <citation type="submission" date="2015-01" db="EMBL/GenBank/DDBJ databases">
        <title>Genome sequencing of Jeotgalibacillus soli.</title>
        <authorList>
            <person name="Goh K.M."/>
            <person name="Chan K.-G."/>
            <person name="Yaakop A.S."/>
            <person name="Ee R."/>
            <person name="Gan H.M."/>
            <person name="Chan C.S."/>
        </authorList>
    </citation>
    <scope>NUCLEOTIDE SEQUENCE [LARGE SCALE GENOMIC DNA]</scope>
    <source>
        <strain evidence="1 2">P9</strain>
    </source>
</reference>